<sequence length="512" mass="57396">VYKKFCPDQAVPEGYRDRDFNVDLVPKFMMANGEIVRFLTHTGVTRYLEFKQINGSYVYKNGSIYRVPASEVEAISSSLLGLMEKRRVQKFFEFIQNWQEIDPSTHEGLDFDKNTMSEVYDKFELEADAREFIGHAMVLHLDDSYLAQPARETVDKIILYVGSVARYGKSPYIYPLYGLGELPQSFARLSAIYGGTYMLDKPVDEIIYENGVATGVRSGEGVAKAKSIICDPSYAQDKVRKIGSTVRAICFLDHPIDNTGDANSAQIVIPQKQVGRKHDIYVASVSTTHNVCPKDMYLAIVSTIVETDDPEQEIAPGLKLLGKIRNKFVTVSPLEEPLEEGSESGVFVSRSYDATSHFETVCDDVKSLVNMDDDELQAIRARRLAELQGQQGAPSGTPRTAAPSGSGSGNKEDEQQKSDQEEMRRTMLVQILDNEARERLARINMVKADKARAVEDLLIRMAQSGQLRSKVSEKQLIDLLGQLNQQDSGASQTKIVYNRRRFDDDSDDDYDL</sequence>
<feature type="non-terminal residue" evidence="5">
    <location>
        <position position="1"/>
    </location>
</feature>
<dbReference type="OrthoDB" id="9446342at2759"/>
<accession>A0A8H7PXR5</accession>
<dbReference type="FunFam" id="1.10.405.10:FF:000001">
    <property type="entry name" value="Rab GDP dissociation inhibitor"/>
    <property type="match status" value="1"/>
</dbReference>
<dbReference type="InterPro" id="IPR036883">
    <property type="entry name" value="PDCD5-like_sf"/>
</dbReference>
<dbReference type="InterPro" id="IPR018203">
    <property type="entry name" value="GDP_dissociation_inhibitor"/>
</dbReference>
<feature type="compositionally biased region" description="Polar residues" evidence="4">
    <location>
        <begin position="484"/>
        <end position="495"/>
    </location>
</feature>
<name>A0A8H7PXR5_9FUNG</name>
<organism evidence="5 6">
    <name type="scientific">Umbelopsis vinacea</name>
    <dbReference type="NCBI Taxonomy" id="44442"/>
    <lineage>
        <taxon>Eukaryota</taxon>
        <taxon>Fungi</taxon>
        <taxon>Fungi incertae sedis</taxon>
        <taxon>Mucoromycota</taxon>
        <taxon>Mucoromycotina</taxon>
        <taxon>Umbelopsidomycetes</taxon>
        <taxon>Umbelopsidales</taxon>
        <taxon>Umbelopsidaceae</taxon>
        <taxon>Umbelopsis</taxon>
    </lineage>
</organism>
<dbReference type="FunFam" id="1.10.8.140:FF:000006">
    <property type="entry name" value="programmed cell death protein 5-like"/>
    <property type="match status" value="1"/>
</dbReference>
<feature type="compositionally biased region" description="Polar residues" evidence="4">
    <location>
        <begin position="388"/>
        <end position="398"/>
    </location>
</feature>
<evidence type="ECO:0000313" key="6">
    <source>
        <dbReference type="Proteomes" id="UP000612746"/>
    </source>
</evidence>
<dbReference type="InterPro" id="IPR000806">
    <property type="entry name" value="RabGDI"/>
</dbReference>
<comment type="similarity">
    <text evidence="1 3">Belongs to the Rab GDI family.</text>
</comment>
<evidence type="ECO:0000256" key="2">
    <source>
        <dbReference type="ARBA" id="ARBA00010490"/>
    </source>
</evidence>
<dbReference type="EMBL" id="JAEPRA010000008">
    <property type="protein sequence ID" value="KAG2181680.1"/>
    <property type="molecule type" value="Genomic_DNA"/>
</dbReference>
<dbReference type="AlphaFoldDB" id="A0A8H7PXR5"/>
<dbReference type="GO" id="GO:0005093">
    <property type="term" value="F:Rab GDP-dissociation inhibitor activity"/>
    <property type="evidence" value="ECO:0007669"/>
    <property type="project" value="InterPro"/>
</dbReference>
<keyword evidence="6" id="KW-1185">Reference proteome</keyword>
<evidence type="ECO:0000313" key="5">
    <source>
        <dbReference type="EMBL" id="KAG2181680.1"/>
    </source>
</evidence>
<dbReference type="GO" id="GO:0007264">
    <property type="term" value="P:small GTPase-mediated signal transduction"/>
    <property type="evidence" value="ECO:0007669"/>
    <property type="project" value="InterPro"/>
</dbReference>
<proteinExistence type="inferred from homology"/>
<dbReference type="Pfam" id="PF00996">
    <property type="entry name" value="GDI"/>
    <property type="match status" value="1"/>
</dbReference>
<dbReference type="SUPFAM" id="SSF51905">
    <property type="entry name" value="FAD/NAD(P)-binding domain"/>
    <property type="match status" value="2"/>
</dbReference>
<reference evidence="5" key="1">
    <citation type="submission" date="2020-12" db="EMBL/GenBank/DDBJ databases">
        <title>Metabolic potential, ecology and presence of endohyphal bacteria is reflected in genomic diversity of Mucoromycotina.</title>
        <authorList>
            <person name="Muszewska A."/>
            <person name="Okrasinska A."/>
            <person name="Steczkiewicz K."/>
            <person name="Drgas O."/>
            <person name="Orlowska M."/>
            <person name="Perlinska-Lenart U."/>
            <person name="Aleksandrzak-Piekarczyk T."/>
            <person name="Szatraj K."/>
            <person name="Zielenkiewicz U."/>
            <person name="Pilsyk S."/>
            <person name="Malc E."/>
            <person name="Mieczkowski P."/>
            <person name="Kruszewska J.S."/>
            <person name="Biernat P."/>
            <person name="Pawlowska J."/>
        </authorList>
    </citation>
    <scope>NUCLEOTIDE SEQUENCE</scope>
    <source>
        <strain evidence="5">WA0000051536</strain>
    </source>
</reference>
<dbReference type="GO" id="GO:0015031">
    <property type="term" value="P:protein transport"/>
    <property type="evidence" value="ECO:0007669"/>
    <property type="project" value="InterPro"/>
</dbReference>
<dbReference type="PANTHER" id="PTHR11787:SF8">
    <property type="entry name" value="RAB GDP DISSOCIATION INHIBITOR"/>
    <property type="match status" value="1"/>
</dbReference>
<feature type="compositionally biased region" description="Basic and acidic residues" evidence="4">
    <location>
        <begin position="410"/>
        <end position="422"/>
    </location>
</feature>
<dbReference type="PANTHER" id="PTHR11787">
    <property type="entry name" value="RAB GDP-DISSOCIATION INHIBITOR"/>
    <property type="match status" value="1"/>
</dbReference>
<dbReference type="InterPro" id="IPR036188">
    <property type="entry name" value="FAD/NAD-bd_sf"/>
</dbReference>
<dbReference type="Gene3D" id="1.10.405.10">
    <property type="entry name" value="Guanine Nucleotide Dissociation Inhibitor, domain 1"/>
    <property type="match status" value="1"/>
</dbReference>
<dbReference type="Gene3D" id="3.30.519.10">
    <property type="entry name" value="Guanine Nucleotide Dissociation Inhibitor, domain 2"/>
    <property type="match status" value="1"/>
</dbReference>
<gene>
    <name evidence="5" type="ORF">INT44_008495</name>
</gene>
<protein>
    <recommendedName>
        <fullName evidence="3">Rab GDP dissociation inhibitor</fullName>
    </recommendedName>
</protein>
<dbReference type="PRINTS" id="PR00891">
    <property type="entry name" value="RABGDIREP"/>
</dbReference>
<evidence type="ECO:0000256" key="4">
    <source>
        <dbReference type="SAM" id="MobiDB-lite"/>
    </source>
</evidence>
<comment type="similarity">
    <text evidence="2">Belongs to the PDCD5 family.</text>
</comment>
<dbReference type="GO" id="GO:0005737">
    <property type="term" value="C:cytoplasm"/>
    <property type="evidence" value="ECO:0007669"/>
    <property type="project" value="TreeGrafter"/>
</dbReference>
<feature type="region of interest" description="Disordered" evidence="4">
    <location>
        <begin position="484"/>
        <end position="512"/>
    </location>
</feature>
<dbReference type="Gene3D" id="3.50.50.60">
    <property type="entry name" value="FAD/NAD(P)-binding domain"/>
    <property type="match status" value="1"/>
</dbReference>
<dbReference type="PRINTS" id="PR00892">
    <property type="entry name" value="RABGDI"/>
</dbReference>
<feature type="region of interest" description="Disordered" evidence="4">
    <location>
        <begin position="387"/>
        <end position="422"/>
    </location>
</feature>
<comment type="caution">
    <text evidence="5">The sequence shown here is derived from an EMBL/GenBank/DDBJ whole genome shotgun (WGS) entry which is preliminary data.</text>
</comment>
<dbReference type="Pfam" id="PF01984">
    <property type="entry name" value="dsDNA_bind"/>
    <property type="match status" value="1"/>
</dbReference>
<dbReference type="GO" id="GO:0016192">
    <property type="term" value="P:vesicle-mediated transport"/>
    <property type="evidence" value="ECO:0007669"/>
    <property type="project" value="TreeGrafter"/>
</dbReference>
<evidence type="ECO:0000256" key="1">
    <source>
        <dbReference type="ARBA" id="ARBA00005593"/>
    </source>
</evidence>
<dbReference type="InterPro" id="IPR002836">
    <property type="entry name" value="PDCD5-like"/>
</dbReference>
<dbReference type="Proteomes" id="UP000612746">
    <property type="component" value="Unassembled WGS sequence"/>
</dbReference>
<dbReference type="SUPFAM" id="SSF46950">
    <property type="entry name" value="Double-stranded DNA-binding domain"/>
    <property type="match status" value="1"/>
</dbReference>
<dbReference type="GO" id="GO:0003677">
    <property type="term" value="F:DNA binding"/>
    <property type="evidence" value="ECO:0007669"/>
    <property type="project" value="InterPro"/>
</dbReference>
<dbReference type="Gene3D" id="1.10.8.140">
    <property type="entry name" value="PDCD5-like"/>
    <property type="match status" value="1"/>
</dbReference>
<evidence type="ECO:0000256" key="3">
    <source>
        <dbReference type="RuleBase" id="RU363124"/>
    </source>
</evidence>